<dbReference type="Pfam" id="PF00561">
    <property type="entry name" value="Abhydrolase_1"/>
    <property type="match status" value="1"/>
</dbReference>
<dbReference type="InterPro" id="IPR000073">
    <property type="entry name" value="AB_hydrolase_1"/>
</dbReference>
<dbReference type="EMBL" id="SMBX01000010">
    <property type="protein sequence ID" value="TCU93908.1"/>
    <property type="molecule type" value="Genomic_DNA"/>
</dbReference>
<dbReference type="OrthoDB" id="7820973at2"/>
<organism evidence="2 3">
    <name type="scientific">Paracandidimonas soli</name>
    <dbReference type="NCBI Taxonomy" id="1917182"/>
    <lineage>
        <taxon>Bacteria</taxon>
        <taxon>Pseudomonadati</taxon>
        <taxon>Pseudomonadota</taxon>
        <taxon>Betaproteobacteria</taxon>
        <taxon>Burkholderiales</taxon>
        <taxon>Alcaligenaceae</taxon>
        <taxon>Paracandidimonas</taxon>
    </lineage>
</organism>
<dbReference type="Gene3D" id="3.40.50.1820">
    <property type="entry name" value="alpha/beta hydrolase"/>
    <property type="match status" value="1"/>
</dbReference>
<dbReference type="PANTHER" id="PTHR43194">
    <property type="entry name" value="HYDROLASE ALPHA/BETA FOLD FAMILY"/>
    <property type="match status" value="1"/>
</dbReference>
<dbReference type="CDD" id="cd12808">
    <property type="entry name" value="Esterase_713_like-1"/>
    <property type="match status" value="1"/>
</dbReference>
<gene>
    <name evidence="2" type="ORF">EV686_11075</name>
</gene>
<dbReference type="AlphaFoldDB" id="A0A4R3UTW9"/>
<protein>
    <submittedName>
        <fullName evidence="2">Alpha/beta hydrolase family protein</fullName>
    </submittedName>
</protein>
<name>A0A4R3UTW9_9BURK</name>
<keyword evidence="2" id="KW-0378">Hydrolase</keyword>
<reference evidence="2 3" key="1">
    <citation type="submission" date="2019-03" db="EMBL/GenBank/DDBJ databases">
        <title>Genomic Encyclopedia of Type Strains, Phase IV (KMG-IV): sequencing the most valuable type-strain genomes for metagenomic binning, comparative biology and taxonomic classification.</title>
        <authorList>
            <person name="Goeker M."/>
        </authorList>
    </citation>
    <scope>NUCLEOTIDE SEQUENCE [LARGE SCALE GENOMIC DNA]</scope>
    <source>
        <strain evidence="2 3">DSM 100048</strain>
    </source>
</reference>
<dbReference type="PANTHER" id="PTHR43194:SF4">
    <property type="entry name" value="AB HYDROLASE-1 DOMAIN-CONTAINING PROTEIN"/>
    <property type="match status" value="1"/>
</dbReference>
<evidence type="ECO:0000259" key="1">
    <source>
        <dbReference type="Pfam" id="PF00561"/>
    </source>
</evidence>
<evidence type="ECO:0000313" key="3">
    <source>
        <dbReference type="Proteomes" id="UP000294692"/>
    </source>
</evidence>
<feature type="domain" description="AB hydrolase-1" evidence="1">
    <location>
        <begin position="68"/>
        <end position="267"/>
    </location>
</feature>
<dbReference type="InterPro" id="IPR050228">
    <property type="entry name" value="Carboxylesterase_BioH"/>
</dbReference>
<dbReference type="RefSeq" id="WP_132477949.1">
    <property type="nucleotide sequence ID" value="NZ_JBHRVM010000001.1"/>
</dbReference>
<dbReference type="Proteomes" id="UP000294692">
    <property type="component" value="Unassembled WGS sequence"/>
</dbReference>
<accession>A0A4R3UTW9</accession>
<dbReference type="InterPro" id="IPR029058">
    <property type="entry name" value="AB_hydrolase_fold"/>
</dbReference>
<sequence length="316" mass="35415">MPSTAPLSLRSIRSFYVGGSPHQIRNTPIETRHVVPDAEPRAIDMNGSYTVGQIYVQEYRLANPRHPYPVLLWHGGGMCGSQWEATPDQQDGWLWLLLQSGFDVMIADGPERGRSSWLLASQDDLPVYRSKEEAWSLFRIGPAGGYAAEPAQRNAFAGQQFPCDAFDDFSKQFVPRWTDHMALEQQAYEALVSRIGPCILIGHSQGGGYALRVAQRLPSHVKAVVALEPTGMPDTSHCSQAPHLAIWGDHIEHSPLWQSYRKTADAFWQSLGQTTHTALIDLPRQEIHGNSHFLMLDRNTRQIADLMCQWLHAQLA</sequence>
<comment type="caution">
    <text evidence="2">The sequence shown here is derived from an EMBL/GenBank/DDBJ whole genome shotgun (WGS) entry which is preliminary data.</text>
</comment>
<evidence type="ECO:0000313" key="2">
    <source>
        <dbReference type="EMBL" id="TCU93908.1"/>
    </source>
</evidence>
<keyword evidence="3" id="KW-1185">Reference proteome</keyword>
<dbReference type="GO" id="GO:0016787">
    <property type="term" value="F:hydrolase activity"/>
    <property type="evidence" value="ECO:0007669"/>
    <property type="project" value="UniProtKB-KW"/>
</dbReference>
<proteinExistence type="predicted"/>
<dbReference type="SUPFAM" id="SSF53474">
    <property type="entry name" value="alpha/beta-Hydrolases"/>
    <property type="match status" value="1"/>
</dbReference>